<feature type="signal peptide" evidence="2">
    <location>
        <begin position="1"/>
        <end position="21"/>
    </location>
</feature>
<dbReference type="Proteomes" id="UP001295423">
    <property type="component" value="Unassembled WGS sequence"/>
</dbReference>
<accession>A0AAD2CR77</accession>
<dbReference type="SUPFAM" id="SSF49503">
    <property type="entry name" value="Cupredoxins"/>
    <property type="match status" value="1"/>
</dbReference>
<evidence type="ECO:0000256" key="2">
    <source>
        <dbReference type="SAM" id="SignalP"/>
    </source>
</evidence>
<dbReference type="AlphaFoldDB" id="A0AAD2CR77"/>
<dbReference type="InterPro" id="IPR008972">
    <property type="entry name" value="Cupredoxin"/>
</dbReference>
<dbReference type="InterPro" id="IPR036378">
    <property type="entry name" value="FAS1_dom_sf"/>
</dbReference>
<keyword evidence="5" id="KW-1185">Reference proteome</keyword>
<evidence type="ECO:0000313" key="5">
    <source>
        <dbReference type="Proteomes" id="UP001295423"/>
    </source>
</evidence>
<organism evidence="4 5">
    <name type="scientific">Cylindrotheca closterium</name>
    <dbReference type="NCBI Taxonomy" id="2856"/>
    <lineage>
        <taxon>Eukaryota</taxon>
        <taxon>Sar</taxon>
        <taxon>Stramenopiles</taxon>
        <taxon>Ochrophyta</taxon>
        <taxon>Bacillariophyta</taxon>
        <taxon>Bacillariophyceae</taxon>
        <taxon>Bacillariophycidae</taxon>
        <taxon>Bacillariales</taxon>
        <taxon>Bacillariaceae</taxon>
        <taxon>Cylindrotheca</taxon>
    </lineage>
</organism>
<feature type="chain" id="PRO_5042047975" description="FAS1 domain-containing protein" evidence="2">
    <location>
        <begin position="22"/>
        <end position="348"/>
    </location>
</feature>
<reference evidence="4" key="1">
    <citation type="submission" date="2023-08" db="EMBL/GenBank/DDBJ databases">
        <authorList>
            <person name="Audoor S."/>
            <person name="Bilcke G."/>
        </authorList>
    </citation>
    <scope>NUCLEOTIDE SEQUENCE</scope>
</reference>
<dbReference type="InterPro" id="IPR000782">
    <property type="entry name" value="FAS1_domain"/>
</dbReference>
<name>A0AAD2CR77_9STRA</name>
<dbReference type="SUPFAM" id="SSF82153">
    <property type="entry name" value="FAS1 domain"/>
    <property type="match status" value="1"/>
</dbReference>
<evidence type="ECO:0000259" key="3">
    <source>
        <dbReference type="Pfam" id="PF02469"/>
    </source>
</evidence>
<evidence type="ECO:0000256" key="1">
    <source>
        <dbReference type="SAM" id="MobiDB-lite"/>
    </source>
</evidence>
<sequence>MTSRLIVTLLSHFCLLHVAASRTILIDWFIPQDEDSYYADRQAAPGDVIVFNFDPDGRNDVYIHPTGDCEREDSILIAAQGSGTGNYTFVESEINSTIFFTSQAPMHCSLGQFINVTVVEAAETMAPSESPSSGDSEMPSDAPSSVPSKLPTMSPTVSPTAPPTVLPPSSIFTLAAEKGTYTTLLSAANSTGVLADLEQLTGPLRCIELQTLAGVLISVSAGDAGVVINGGATVVDPNIIADDGVLHGIDGIIGSFVACPTPMPSSSSIPSDMPSLVPSDMPSMVPTAMIPATPTVTPATGTPTITRTDPPNAPRGFDPGSGASTSTMGSMLSASVVTTLVIVSMMMV</sequence>
<dbReference type="Pfam" id="PF02469">
    <property type="entry name" value="Fasciclin"/>
    <property type="match status" value="1"/>
</dbReference>
<feature type="domain" description="FAS1" evidence="3">
    <location>
        <begin position="208"/>
        <end position="253"/>
    </location>
</feature>
<dbReference type="Gene3D" id="2.30.180.10">
    <property type="entry name" value="FAS1 domain"/>
    <property type="match status" value="1"/>
</dbReference>
<feature type="compositionally biased region" description="Low complexity" evidence="1">
    <location>
        <begin position="293"/>
        <end position="310"/>
    </location>
</feature>
<feature type="region of interest" description="Disordered" evidence="1">
    <location>
        <begin position="125"/>
        <end position="162"/>
    </location>
</feature>
<gene>
    <name evidence="4" type="ORF">CYCCA115_LOCUS8475</name>
</gene>
<proteinExistence type="predicted"/>
<protein>
    <recommendedName>
        <fullName evidence="3">FAS1 domain-containing protein</fullName>
    </recommendedName>
</protein>
<comment type="caution">
    <text evidence="4">The sequence shown here is derived from an EMBL/GenBank/DDBJ whole genome shotgun (WGS) entry which is preliminary data.</text>
</comment>
<dbReference type="EMBL" id="CAKOGP040001113">
    <property type="protein sequence ID" value="CAJ1943507.1"/>
    <property type="molecule type" value="Genomic_DNA"/>
</dbReference>
<keyword evidence="2" id="KW-0732">Signal</keyword>
<evidence type="ECO:0000313" key="4">
    <source>
        <dbReference type="EMBL" id="CAJ1943507.1"/>
    </source>
</evidence>
<dbReference type="Gene3D" id="2.60.40.420">
    <property type="entry name" value="Cupredoxins - blue copper proteins"/>
    <property type="match status" value="1"/>
</dbReference>
<feature type="region of interest" description="Disordered" evidence="1">
    <location>
        <begin position="293"/>
        <end position="328"/>
    </location>
</feature>